<evidence type="ECO:0000313" key="2">
    <source>
        <dbReference type="Proteomes" id="UP001164539"/>
    </source>
</evidence>
<proteinExistence type="predicted"/>
<comment type="caution">
    <text evidence="1">The sequence shown here is derived from an EMBL/GenBank/DDBJ whole genome shotgun (WGS) entry which is preliminary data.</text>
</comment>
<protein>
    <submittedName>
        <fullName evidence="1">Dehydration-induced 19-like protein</fullName>
    </submittedName>
</protein>
<gene>
    <name evidence="1" type="ORF">OWV82_000795</name>
</gene>
<accession>A0ACC1YXH2</accession>
<organism evidence="1 2">
    <name type="scientific">Melia azedarach</name>
    <name type="common">Chinaberry tree</name>
    <dbReference type="NCBI Taxonomy" id="155640"/>
    <lineage>
        <taxon>Eukaryota</taxon>
        <taxon>Viridiplantae</taxon>
        <taxon>Streptophyta</taxon>
        <taxon>Embryophyta</taxon>
        <taxon>Tracheophyta</taxon>
        <taxon>Spermatophyta</taxon>
        <taxon>Magnoliopsida</taxon>
        <taxon>eudicotyledons</taxon>
        <taxon>Gunneridae</taxon>
        <taxon>Pentapetalae</taxon>
        <taxon>rosids</taxon>
        <taxon>malvids</taxon>
        <taxon>Sapindales</taxon>
        <taxon>Meliaceae</taxon>
        <taxon>Melia</taxon>
    </lineage>
</organism>
<sequence>MDYDSYFGLSTSSRSYQSTLKSQFDICIDFEDMEDDEEEVKGEYPCPFCAEDFDIVGLCCHIDEEHPVEAKSGICPVCLVRVGMDMIGHITTHHGSISNSWHKLKLHKGDPHSSILSLTKELQNGHFQSLLARSSSSVSSSKTTTDPWLSFIYNTPAADVSESIQPDTITGPRAEDKSFYEKASETNVQQSSLSDKDQLEKVKRCEFVQGLLLSTIMDDGL</sequence>
<evidence type="ECO:0000313" key="1">
    <source>
        <dbReference type="EMBL" id="KAJ4727748.1"/>
    </source>
</evidence>
<dbReference type="EMBL" id="CM051394">
    <property type="protein sequence ID" value="KAJ4727748.1"/>
    <property type="molecule type" value="Genomic_DNA"/>
</dbReference>
<name>A0ACC1YXH2_MELAZ</name>
<dbReference type="Proteomes" id="UP001164539">
    <property type="component" value="Chromosome 1"/>
</dbReference>
<reference evidence="1 2" key="1">
    <citation type="journal article" date="2023" name="Science">
        <title>Complex scaffold remodeling in plant triterpene biosynthesis.</title>
        <authorList>
            <person name="De La Pena R."/>
            <person name="Hodgson H."/>
            <person name="Liu J.C."/>
            <person name="Stephenson M.J."/>
            <person name="Martin A.C."/>
            <person name="Owen C."/>
            <person name="Harkess A."/>
            <person name="Leebens-Mack J."/>
            <person name="Jimenez L.E."/>
            <person name="Osbourn A."/>
            <person name="Sattely E.S."/>
        </authorList>
    </citation>
    <scope>NUCLEOTIDE SEQUENCE [LARGE SCALE GENOMIC DNA]</scope>
    <source>
        <strain evidence="2">cv. JPN11</strain>
        <tissue evidence="1">Leaf</tissue>
    </source>
</reference>
<keyword evidence="2" id="KW-1185">Reference proteome</keyword>